<keyword evidence="11 12" id="KW-0511">Multifunctional enzyme</keyword>
<evidence type="ECO:0000256" key="7">
    <source>
        <dbReference type="ARBA" id="ARBA00022857"/>
    </source>
</evidence>
<dbReference type="GO" id="GO:0000105">
    <property type="term" value="P:L-histidine biosynthetic process"/>
    <property type="evidence" value="ECO:0007669"/>
    <property type="project" value="UniProtKB-KW"/>
</dbReference>
<dbReference type="FunFam" id="3.40.50.720:FF:000006">
    <property type="entry name" value="Bifunctional protein FolD"/>
    <property type="match status" value="1"/>
</dbReference>
<dbReference type="PANTHER" id="PTHR48099">
    <property type="entry name" value="C-1-TETRAHYDROFOLATE SYNTHASE, CYTOPLASMIC-RELATED"/>
    <property type="match status" value="1"/>
</dbReference>
<feature type="binding site" evidence="12">
    <location>
        <position position="232"/>
    </location>
    <ligand>
        <name>NADP(+)</name>
        <dbReference type="ChEBI" id="CHEBI:58349"/>
    </ligand>
</feature>
<feature type="binding site" evidence="12">
    <location>
        <begin position="166"/>
        <end position="168"/>
    </location>
    <ligand>
        <name>NADP(+)</name>
        <dbReference type="ChEBI" id="CHEBI:58349"/>
    </ligand>
</feature>
<keyword evidence="3 12" id="KW-0554">One-carbon metabolism</keyword>
<dbReference type="Gene3D" id="3.40.50.720">
    <property type="entry name" value="NAD(P)-binding Rossmann-like Domain"/>
    <property type="match status" value="1"/>
</dbReference>
<organism evidence="15 16">
    <name type="scientific">candidate division WOR-1 bacterium RIFOXYC2_FULL_46_14</name>
    <dbReference type="NCBI Taxonomy" id="1802587"/>
    <lineage>
        <taxon>Bacteria</taxon>
        <taxon>Bacillati</taxon>
        <taxon>Saganbacteria</taxon>
    </lineage>
</organism>
<dbReference type="FunFam" id="3.40.50.10860:FF:000005">
    <property type="entry name" value="C-1-tetrahydrofolate synthase, cytoplasmic, putative"/>
    <property type="match status" value="1"/>
</dbReference>
<comment type="catalytic activity">
    <reaction evidence="12">
        <text>(6R)-5,10-methylene-5,6,7,8-tetrahydrofolate + NADP(+) = (6R)-5,10-methenyltetrahydrofolate + NADPH</text>
        <dbReference type="Rhea" id="RHEA:22812"/>
        <dbReference type="ChEBI" id="CHEBI:15636"/>
        <dbReference type="ChEBI" id="CHEBI:57455"/>
        <dbReference type="ChEBI" id="CHEBI:57783"/>
        <dbReference type="ChEBI" id="CHEBI:58349"/>
        <dbReference type="EC" id="1.5.1.5"/>
    </reaction>
</comment>
<comment type="caution">
    <text evidence="12">Lacks conserved residue(s) required for the propagation of feature annotation.</text>
</comment>
<evidence type="ECO:0000256" key="5">
    <source>
        <dbReference type="ARBA" id="ARBA00022755"/>
    </source>
</evidence>
<evidence type="ECO:0000256" key="1">
    <source>
        <dbReference type="ARBA" id="ARBA00004777"/>
    </source>
</evidence>
<dbReference type="CDD" id="cd01080">
    <property type="entry name" value="NAD_bind_m-THF_DH_Cyclohyd"/>
    <property type="match status" value="1"/>
</dbReference>
<evidence type="ECO:0000313" key="15">
    <source>
        <dbReference type="EMBL" id="OGC39878.1"/>
    </source>
</evidence>
<gene>
    <name evidence="12" type="primary">folD</name>
    <name evidence="15" type="ORF">A2438_05115</name>
</gene>
<dbReference type="EC" id="1.5.1.5" evidence="12"/>
<dbReference type="Proteomes" id="UP000179242">
    <property type="component" value="Unassembled WGS sequence"/>
</dbReference>
<dbReference type="Pfam" id="PF02882">
    <property type="entry name" value="THF_DHG_CYH_C"/>
    <property type="match status" value="1"/>
</dbReference>
<dbReference type="Pfam" id="PF00763">
    <property type="entry name" value="THF_DHG_CYH"/>
    <property type="match status" value="1"/>
</dbReference>
<dbReference type="InterPro" id="IPR000672">
    <property type="entry name" value="THF_DH/CycHdrlase"/>
</dbReference>
<dbReference type="AlphaFoldDB" id="A0A1F4U4I4"/>
<protein>
    <recommendedName>
        <fullName evidence="12">Bifunctional protein FolD</fullName>
    </recommendedName>
    <domain>
        <recommendedName>
            <fullName evidence="12">Methylenetetrahydrofolate dehydrogenase</fullName>
            <ecNumber evidence="12">1.5.1.5</ecNumber>
        </recommendedName>
    </domain>
    <domain>
        <recommendedName>
            <fullName evidence="12">Methenyltetrahydrofolate cyclohydrolase</fullName>
            <ecNumber evidence="12">3.5.4.9</ecNumber>
        </recommendedName>
    </domain>
</protein>
<dbReference type="GO" id="GO:0006164">
    <property type="term" value="P:purine nucleotide biosynthetic process"/>
    <property type="evidence" value="ECO:0007669"/>
    <property type="project" value="UniProtKB-KW"/>
</dbReference>
<dbReference type="EC" id="3.5.4.9" evidence="12"/>
<dbReference type="InterPro" id="IPR046346">
    <property type="entry name" value="Aminoacid_DH-like_N_sf"/>
</dbReference>
<evidence type="ECO:0000256" key="11">
    <source>
        <dbReference type="ARBA" id="ARBA00023268"/>
    </source>
</evidence>
<evidence type="ECO:0000256" key="12">
    <source>
        <dbReference type="HAMAP-Rule" id="MF_01576"/>
    </source>
</evidence>
<dbReference type="NCBIfam" id="NF008058">
    <property type="entry name" value="PRK10792.1"/>
    <property type="match status" value="1"/>
</dbReference>
<keyword evidence="8 12" id="KW-0560">Oxidoreductase</keyword>
<dbReference type="NCBIfam" id="NF010783">
    <property type="entry name" value="PRK14186.1"/>
    <property type="match status" value="1"/>
</dbReference>
<comment type="catalytic activity">
    <reaction evidence="12">
        <text>(6R)-5,10-methenyltetrahydrofolate + H2O = (6R)-10-formyltetrahydrofolate + H(+)</text>
        <dbReference type="Rhea" id="RHEA:23700"/>
        <dbReference type="ChEBI" id="CHEBI:15377"/>
        <dbReference type="ChEBI" id="CHEBI:15378"/>
        <dbReference type="ChEBI" id="CHEBI:57455"/>
        <dbReference type="ChEBI" id="CHEBI:195366"/>
        <dbReference type="EC" id="3.5.4.9"/>
    </reaction>
</comment>
<dbReference type="GO" id="GO:0035999">
    <property type="term" value="P:tetrahydrofolate interconversion"/>
    <property type="evidence" value="ECO:0007669"/>
    <property type="project" value="UniProtKB-UniRule"/>
</dbReference>
<evidence type="ECO:0000256" key="4">
    <source>
        <dbReference type="ARBA" id="ARBA00022605"/>
    </source>
</evidence>
<proteinExistence type="inferred from homology"/>
<dbReference type="GO" id="GO:0009086">
    <property type="term" value="P:methionine biosynthetic process"/>
    <property type="evidence" value="ECO:0007669"/>
    <property type="project" value="UniProtKB-KW"/>
</dbReference>
<evidence type="ECO:0000256" key="9">
    <source>
        <dbReference type="ARBA" id="ARBA00023102"/>
    </source>
</evidence>
<dbReference type="PRINTS" id="PR00085">
    <property type="entry name" value="THFDHDRGNASE"/>
</dbReference>
<dbReference type="InterPro" id="IPR020630">
    <property type="entry name" value="THF_DH/CycHdrlase_cat_dom"/>
</dbReference>
<dbReference type="GO" id="GO:0005829">
    <property type="term" value="C:cytosol"/>
    <property type="evidence" value="ECO:0007669"/>
    <property type="project" value="TreeGrafter"/>
</dbReference>
<evidence type="ECO:0000259" key="14">
    <source>
        <dbReference type="Pfam" id="PF02882"/>
    </source>
</evidence>
<feature type="domain" description="Tetrahydrofolate dehydrogenase/cyclohydrolase NAD(P)-binding" evidence="14">
    <location>
        <begin position="140"/>
        <end position="281"/>
    </location>
</feature>
<dbReference type="GO" id="GO:0004488">
    <property type="term" value="F:methylenetetrahydrofolate dehydrogenase (NADP+) activity"/>
    <property type="evidence" value="ECO:0007669"/>
    <property type="project" value="UniProtKB-UniRule"/>
</dbReference>
<evidence type="ECO:0000259" key="13">
    <source>
        <dbReference type="Pfam" id="PF00763"/>
    </source>
</evidence>
<dbReference type="EMBL" id="MEUJ01000005">
    <property type="protein sequence ID" value="OGC39878.1"/>
    <property type="molecule type" value="Genomic_DNA"/>
</dbReference>
<comment type="subunit">
    <text evidence="2 12">Homodimer.</text>
</comment>
<evidence type="ECO:0000256" key="2">
    <source>
        <dbReference type="ARBA" id="ARBA00011738"/>
    </source>
</evidence>
<comment type="pathway">
    <text evidence="1 12">One-carbon metabolism; tetrahydrofolate interconversion.</text>
</comment>
<dbReference type="GO" id="GO:0004477">
    <property type="term" value="F:methenyltetrahydrofolate cyclohydrolase activity"/>
    <property type="evidence" value="ECO:0007669"/>
    <property type="project" value="UniProtKB-UniRule"/>
</dbReference>
<sequence>MAKIIDGKKIAGEIRAELAERVAELKEKHNIVPKLSVILVGDDPASAVYVRNKEKACAEVGILTDTHKFSSNIEEKEVLTLVESLNRQKDVYGILVQLPLPKEIDPKKILEAISPEKDVDGLHVVNMGKLLRGEGALFLPCTPSGVIHLLLSTGVKLLGKEAVVVGRSNIVGKPLALMLLEHHMTVTLCHSRTADLASVCRRADVLVAAVGKPCLIKGDWVKEGAVVIDVGVNRIDGKLVGDVDFESAKERASFITPVPGGVGPMTIAMLMKNTVLAAKRAVS</sequence>
<evidence type="ECO:0000313" key="16">
    <source>
        <dbReference type="Proteomes" id="UP000179242"/>
    </source>
</evidence>
<dbReference type="SUPFAM" id="SSF51735">
    <property type="entry name" value="NAD(P)-binding Rossmann-fold domains"/>
    <property type="match status" value="1"/>
</dbReference>
<evidence type="ECO:0000256" key="3">
    <source>
        <dbReference type="ARBA" id="ARBA00022563"/>
    </source>
</evidence>
<evidence type="ECO:0000256" key="8">
    <source>
        <dbReference type="ARBA" id="ARBA00023002"/>
    </source>
</evidence>
<accession>A0A1F4U4I4</accession>
<dbReference type="UniPathway" id="UPA00193"/>
<keyword evidence="5 12" id="KW-0658">Purine biosynthesis</keyword>
<dbReference type="SUPFAM" id="SSF53223">
    <property type="entry name" value="Aminoacid dehydrogenase-like, N-terminal domain"/>
    <property type="match status" value="1"/>
</dbReference>
<reference evidence="15 16" key="1">
    <citation type="journal article" date="2016" name="Nat. Commun.">
        <title>Thousands of microbial genomes shed light on interconnected biogeochemical processes in an aquifer system.</title>
        <authorList>
            <person name="Anantharaman K."/>
            <person name="Brown C.T."/>
            <person name="Hug L.A."/>
            <person name="Sharon I."/>
            <person name="Castelle C.J."/>
            <person name="Probst A.J."/>
            <person name="Thomas B.C."/>
            <person name="Singh A."/>
            <person name="Wilkins M.J."/>
            <person name="Karaoz U."/>
            <person name="Brodie E.L."/>
            <person name="Williams K.H."/>
            <person name="Hubbard S.S."/>
            <person name="Banfield J.F."/>
        </authorList>
    </citation>
    <scope>NUCLEOTIDE SEQUENCE [LARGE SCALE GENOMIC DNA]</scope>
</reference>
<comment type="function">
    <text evidence="12">Catalyzes the oxidation of 5,10-methylenetetrahydrofolate to 5,10-methenyltetrahydrofolate and then the hydrolysis of 5,10-methenyltetrahydrofolate to 10-formyltetrahydrofolate.</text>
</comment>
<keyword evidence="4 12" id="KW-0028">Amino-acid biosynthesis</keyword>
<keyword evidence="7 12" id="KW-0521">NADP</keyword>
<keyword evidence="10 12" id="KW-0486">Methionine biosynthesis</keyword>
<dbReference type="InterPro" id="IPR020867">
    <property type="entry name" value="THF_DH/CycHdrlase_CS"/>
</dbReference>
<keyword evidence="6 12" id="KW-0378">Hydrolase</keyword>
<evidence type="ECO:0000256" key="6">
    <source>
        <dbReference type="ARBA" id="ARBA00022801"/>
    </source>
</evidence>
<dbReference type="Gene3D" id="3.40.50.10860">
    <property type="entry name" value="Leucine Dehydrogenase, chain A, domain 1"/>
    <property type="match status" value="1"/>
</dbReference>
<dbReference type="PANTHER" id="PTHR48099:SF5">
    <property type="entry name" value="C-1-TETRAHYDROFOLATE SYNTHASE, CYTOPLASMIC"/>
    <property type="match status" value="1"/>
</dbReference>
<evidence type="ECO:0000256" key="10">
    <source>
        <dbReference type="ARBA" id="ARBA00023167"/>
    </source>
</evidence>
<dbReference type="PROSITE" id="PS00767">
    <property type="entry name" value="THF_DHG_CYH_2"/>
    <property type="match status" value="1"/>
</dbReference>
<dbReference type="HAMAP" id="MF_01576">
    <property type="entry name" value="THF_DHG_CYH"/>
    <property type="match status" value="1"/>
</dbReference>
<dbReference type="InterPro" id="IPR036291">
    <property type="entry name" value="NAD(P)-bd_dom_sf"/>
</dbReference>
<comment type="caution">
    <text evidence="15">The sequence shown here is derived from an EMBL/GenBank/DDBJ whole genome shotgun (WGS) entry which is preliminary data.</text>
</comment>
<feature type="domain" description="Tetrahydrofolate dehydrogenase/cyclohydrolase catalytic" evidence="13">
    <location>
        <begin position="5"/>
        <end position="120"/>
    </location>
</feature>
<dbReference type="InterPro" id="IPR020631">
    <property type="entry name" value="THF_DH/CycHdrlase_NAD-bd_dom"/>
</dbReference>
<comment type="similarity">
    <text evidence="12">Belongs to the tetrahydrofolate dehydrogenase/cyclohydrolase family.</text>
</comment>
<name>A0A1F4U4I4_UNCSA</name>
<keyword evidence="9 12" id="KW-0368">Histidine biosynthesis</keyword>